<evidence type="ECO:0000313" key="2">
    <source>
        <dbReference type="Proteomes" id="UP000789647"/>
    </source>
</evidence>
<reference evidence="1" key="1">
    <citation type="submission" date="2022-05" db="EMBL/GenBank/DDBJ databases">
        <authorList>
            <person name="Alioto T."/>
            <person name="Alioto T."/>
            <person name="Gomez Garrido J."/>
        </authorList>
    </citation>
    <scope>NUCLEOTIDE SEQUENCE</scope>
    <source>
        <strain evidence="1">112</strain>
    </source>
</reference>
<protein>
    <submittedName>
        <fullName evidence="1">Uncharacterized protein</fullName>
    </submittedName>
</protein>
<organism evidence="1 2">
    <name type="scientific">Citrobacter freundii</name>
    <dbReference type="NCBI Taxonomy" id="546"/>
    <lineage>
        <taxon>Bacteria</taxon>
        <taxon>Pseudomonadati</taxon>
        <taxon>Pseudomonadota</taxon>
        <taxon>Gammaproteobacteria</taxon>
        <taxon>Enterobacterales</taxon>
        <taxon>Enterobacteriaceae</taxon>
        <taxon>Citrobacter</taxon>
        <taxon>Citrobacter freundii complex</taxon>
    </lineage>
</organism>
<accession>A0A243TEU8</accession>
<dbReference type="EMBL" id="OW995941">
    <property type="protein sequence ID" value="CAH6588894.1"/>
    <property type="molecule type" value="Genomic_DNA"/>
</dbReference>
<sequence length="85" mass="9873">MMQNFMAKEKGKIVLTSTIEEYYIFCDYMQIGSLRNVHLWLFSTFDPTALACFFIEVPSIPTLKRGGWHWFGKQKTLTLVDAIFG</sequence>
<gene>
    <name evidence="1" type="ORF">AI2935V1_2395</name>
</gene>
<dbReference type="Proteomes" id="UP000789647">
    <property type="component" value="Chromosome"/>
</dbReference>
<name>A0A243TEU8_CITFR</name>
<dbReference type="AlphaFoldDB" id="A0A243TEU8"/>
<evidence type="ECO:0000313" key="1">
    <source>
        <dbReference type="EMBL" id="CAH6588894.1"/>
    </source>
</evidence>
<proteinExistence type="predicted"/>